<evidence type="ECO:0000256" key="6">
    <source>
        <dbReference type="ARBA" id="ARBA00022786"/>
    </source>
</evidence>
<keyword evidence="6 11" id="KW-0833">Ubl conjugation pathway</keyword>
<dbReference type="InterPro" id="IPR001578">
    <property type="entry name" value="Peptidase_C12_UCH"/>
</dbReference>
<feature type="compositionally biased region" description="Polar residues" evidence="12">
    <location>
        <begin position="72"/>
        <end position="83"/>
    </location>
</feature>
<feature type="region of interest" description="Disordered" evidence="12">
    <location>
        <begin position="59"/>
        <end position="127"/>
    </location>
</feature>
<dbReference type="GO" id="GO:0016579">
    <property type="term" value="P:protein deubiquitination"/>
    <property type="evidence" value="ECO:0007669"/>
    <property type="project" value="TreeGrafter"/>
</dbReference>
<accession>A0A0R3TNZ7</accession>
<dbReference type="STRING" id="102285.A0A0R3TNZ7"/>
<dbReference type="GO" id="GO:0005737">
    <property type="term" value="C:cytoplasm"/>
    <property type="evidence" value="ECO:0007669"/>
    <property type="project" value="TreeGrafter"/>
</dbReference>
<dbReference type="GO" id="GO:0005634">
    <property type="term" value="C:nucleus"/>
    <property type="evidence" value="ECO:0007669"/>
    <property type="project" value="UniProtKB-SubCell"/>
</dbReference>
<dbReference type="WBParaSite" id="HNAJ_0000915401-mRNA-1">
    <property type="protein sequence ID" value="HNAJ_0000915401-mRNA-1"/>
    <property type="gene ID" value="HNAJ_0000915401"/>
</dbReference>
<dbReference type="Proteomes" id="UP000278807">
    <property type="component" value="Unassembled WGS sequence"/>
</dbReference>
<evidence type="ECO:0000313" key="14">
    <source>
        <dbReference type="EMBL" id="VDO05474.1"/>
    </source>
</evidence>
<proteinExistence type="inferred from homology"/>
<dbReference type="GO" id="GO:0006325">
    <property type="term" value="P:chromatin organization"/>
    <property type="evidence" value="ECO:0007669"/>
    <property type="project" value="UniProtKB-KW"/>
</dbReference>
<dbReference type="PROSITE" id="PS52048">
    <property type="entry name" value="UCH_DOMAIN"/>
    <property type="match status" value="1"/>
</dbReference>
<keyword evidence="7 11" id="KW-0378">Hydrolase</keyword>
<feature type="site" description="Important for enzyme activity" evidence="11">
    <location>
        <position position="292"/>
    </location>
</feature>
<dbReference type="Gene3D" id="3.40.532.10">
    <property type="entry name" value="Peptidase C12, ubiquitin carboxyl-terminal hydrolase"/>
    <property type="match status" value="1"/>
</dbReference>
<dbReference type="Pfam" id="PF01088">
    <property type="entry name" value="Peptidase_C12"/>
    <property type="match status" value="2"/>
</dbReference>
<evidence type="ECO:0000259" key="13">
    <source>
        <dbReference type="PROSITE" id="PS52048"/>
    </source>
</evidence>
<sequence length="338" mass="36776">MGQEEWLELESDPGLFTLLVEDLGVTGVQVDEIYELSKVLTDPVFGFIFLFRWQQNEKKHNSRRSSRGGSGPLNSSQTPSVSGVDTPLNSSSSNAENSAPNSTNINNISSISSNQNGMPLKVKTEFPTSESSDPEVFFAHQIVPNSCATHSLLSILMNTTYSGVELGPLLSEFRKATASLSPNLRGLAIGFMPPLMEAHNRHARQQTSLSHCLPPSCDEAMSISVVKIAVEAAQKASCLDSENGTNGSELGHCSSCVDDTPGLVTSTTTGDAGDTFHFVCFLPVGKYLYELDGLKQEPINHGLLEDPINHNGWTKQCLDLLKQRMRDVSKLLFNFELP</sequence>
<comment type="similarity">
    <text evidence="3">Belongs to the peptidase C12 family. BAP1 subfamily.</text>
</comment>
<evidence type="ECO:0000256" key="4">
    <source>
        <dbReference type="ARBA" id="ARBA00012759"/>
    </source>
</evidence>
<feature type="active site" description="Nucleophile" evidence="11">
    <location>
        <position position="147"/>
    </location>
</feature>
<evidence type="ECO:0000256" key="2">
    <source>
        <dbReference type="ARBA" id="ARBA00004123"/>
    </source>
</evidence>
<name>A0A0R3TNZ7_RODNA</name>
<comment type="catalytic activity">
    <reaction evidence="1 11">
        <text>Thiol-dependent hydrolysis of ester, thioester, amide, peptide and isopeptide bonds formed by the C-terminal Gly of ubiquitin (a 76-residue protein attached to proteins as an intracellular targeting signal).</text>
        <dbReference type="EC" id="3.4.19.12"/>
    </reaction>
</comment>
<dbReference type="AlphaFoldDB" id="A0A0R3TNZ7"/>
<keyword evidence="8 11" id="KW-0788">Thiol protease</keyword>
<keyword evidence="15" id="KW-1185">Reference proteome</keyword>
<dbReference type="PANTHER" id="PTHR10589:SF28">
    <property type="entry name" value="UBIQUITIN CARBOXYL-TERMINAL HYDROLASE BAP1"/>
    <property type="match status" value="1"/>
</dbReference>
<dbReference type="SUPFAM" id="SSF54001">
    <property type="entry name" value="Cysteine proteinases"/>
    <property type="match status" value="2"/>
</dbReference>
<keyword evidence="5 11" id="KW-0645">Protease</keyword>
<reference evidence="16" key="1">
    <citation type="submission" date="2017-02" db="UniProtKB">
        <authorList>
            <consortium name="WormBaseParasite"/>
        </authorList>
    </citation>
    <scope>IDENTIFICATION</scope>
</reference>
<dbReference type="InterPro" id="IPR036959">
    <property type="entry name" value="Peptidase_C12_UCH_sf"/>
</dbReference>
<evidence type="ECO:0000256" key="5">
    <source>
        <dbReference type="ARBA" id="ARBA00022670"/>
    </source>
</evidence>
<reference evidence="14 15" key="2">
    <citation type="submission" date="2018-11" db="EMBL/GenBank/DDBJ databases">
        <authorList>
            <consortium name="Pathogen Informatics"/>
        </authorList>
    </citation>
    <scope>NUCLEOTIDE SEQUENCE [LARGE SCALE GENOMIC DNA]</scope>
</reference>
<evidence type="ECO:0000313" key="15">
    <source>
        <dbReference type="Proteomes" id="UP000278807"/>
    </source>
</evidence>
<feature type="domain" description="UCH catalytic" evidence="13">
    <location>
        <begin position="5"/>
        <end position="338"/>
    </location>
</feature>
<organism evidence="16">
    <name type="scientific">Rodentolepis nana</name>
    <name type="common">Dwarf tapeworm</name>
    <name type="synonym">Hymenolepis nana</name>
    <dbReference type="NCBI Taxonomy" id="102285"/>
    <lineage>
        <taxon>Eukaryota</taxon>
        <taxon>Metazoa</taxon>
        <taxon>Spiralia</taxon>
        <taxon>Lophotrochozoa</taxon>
        <taxon>Platyhelminthes</taxon>
        <taxon>Cestoda</taxon>
        <taxon>Eucestoda</taxon>
        <taxon>Cyclophyllidea</taxon>
        <taxon>Hymenolepididae</taxon>
        <taxon>Rodentolepis</taxon>
    </lineage>
</organism>
<evidence type="ECO:0000256" key="7">
    <source>
        <dbReference type="ARBA" id="ARBA00022801"/>
    </source>
</evidence>
<dbReference type="InterPro" id="IPR038765">
    <property type="entry name" value="Papain-like_cys_pep_sf"/>
</dbReference>
<evidence type="ECO:0000256" key="9">
    <source>
        <dbReference type="ARBA" id="ARBA00022853"/>
    </source>
</evidence>
<dbReference type="EMBL" id="UZAE01012510">
    <property type="protein sequence ID" value="VDO05474.1"/>
    <property type="molecule type" value="Genomic_DNA"/>
</dbReference>
<evidence type="ECO:0000256" key="11">
    <source>
        <dbReference type="PROSITE-ProRule" id="PRU01393"/>
    </source>
</evidence>
<evidence type="ECO:0000313" key="16">
    <source>
        <dbReference type="WBParaSite" id="HNAJ_0000915401-mRNA-1"/>
    </source>
</evidence>
<gene>
    <name evidence="14" type="ORF">HNAJ_LOCUS9146</name>
</gene>
<feature type="site" description="Transition state stabilizer" evidence="11">
    <location>
        <position position="141"/>
    </location>
</feature>
<dbReference type="GO" id="GO:0006511">
    <property type="term" value="P:ubiquitin-dependent protein catabolic process"/>
    <property type="evidence" value="ECO:0007669"/>
    <property type="project" value="UniProtKB-UniRule"/>
</dbReference>
<keyword evidence="10" id="KW-0539">Nucleus</keyword>
<feature type="compositionally biased region" description="Low complexity" evidence="12">
    <location>
        <begin position="89"/>
        <end position="116"/>
    </location>
</feature>
<evidence type="ECO:0000256" key="3">
    <source>
        <dbReference type="ARBA" id="ARBA00007182"/>
    </source>
</evidence>
<dbReference type="EC" id="3.4.19.12" evidence="4 11"/>
<keyword evidence="9" id="KW-0156">Chromatin regulator</keyword>
<evidence type="ECO:0000256" key="12">
    <source>
        <dbReference type="SAM" id="MobiDB-lite"/>
    </source>
</evidence>
<evidence type="ECO:0000256" key="1">
    <source>
        <dbReference type="ARBA" id="ARBA00000707"/>
    </source>
</evidence>
<protein>
    <recommendedName>
        <fullName evidence="4 11">ubiquitinyl hydrolase 1</fullName>
        <ecNumber evidence="4 11">3.4.19.12</ecNumber>
    </recommendedName>
</protein>
<dbReference type="PANTHER" id="PTHR10589">
    <property type="entry name" value="UBIQUITIN CARBOXYL-TERMINAL HYDROLASE"/>
    <property type="match status" value="1"/>
</dbReference>
<evidence type="ECO:0000256" key="8">
    <source>
        <dbReference type="ARBA" id="ARBA00022807"/>
    </source>
</evidence>
<comment type="subcellular location">
    <subcellularLocation>
        <location evidence="2">Nucleus</location>
    </subcellularLocation>
</comment>
<evidence type="ECO:0000256" key="10">
    <source>
        <dbReference type="ARBA" id="ARBA00023242"/>
    </source>
</evidence>
<dbReference type="GO" id="GO:0004843">
    <property type="term" value="F:cysteine-type deubiquitinase activity"/>
    <property type="evidence" value="ECO:0007669"/>
    <property type="project" value="UniProtKB-UniRule"/>
</dbReference>
<feature type="active site" description="Proton donor" evidence="11">
    <location>
        <position position="277"/>
    </location>
</feature>
<dbReference type="OrthoDB" id="1924260at2759"/>